<evidence type="ECO:0000259" key="1">
    <source>
        <dbReference type="Pfam" id="PF20109"/>
    </source>
</evidence>
<name>A0A023D9V5_ACIMT</name>
<gene>
    <name evidence="2" type="ORF">Amme_209_002</name>
</gene>
<keyword evidence="3" id="KW-1185">Reference proteome</keyword>
<reference evidence="2 3" key="2">
    <citation type="journal article" date="2014" name="FEMS Microbiol. Lett.">
        <title>Draft genomic DNA sequence of the facultatively methylotrophic bacterium Acidomonas methanolica type strain MB58.</title>
        <authorList>
            <person name="Higashiura N."/>
            <person name="Hadano H."/>
            <person name="Hirakawa H."/>
            <person name="Matsutani M."/>
            <person name="Takabe S."/>
            <person name="Matsushita K."/>
            <person name="Azuma Y."/>
        </authorList>
    </citation>
    <scope>NUCLEOTIDE SEQUENCE [LARGE SCALE GENOMIC DNA]</scope>
    <source>
        <strain evidence="2 3">MB58</strain>
    </source>
</reference>
<evidence type="ECO:0000313" key="2">
    <source>
        <dbReference type="EMBL" id="GAJ30606.1"/>
    </source>
</evidence>
<organism evidence="2 3">
    <name type="scientific">Acidomonas methanolica NBRC 104435</name>
    <dbReference type="NCBI Taxonomy" id="1231351"/>
    <lineage>
        <taxon>Bacteria</taxon>
        <taxon>Pseudomonadati</taxon>
        <taxon>Pseudomonadota</taxon>
        <taxon>Alphaproteobacteria</taxon>
        <taxon>Acetobacterales</taxon>
        <taxon>Acetobacteraceae</taxon>
        <taxon>Acidomonas</taxon>
    </lineage>
</organism>
<dbReference type="Proteomes" id="UP000019760">
    <property type="component" value="Unassembled WGS sequence"/>
</dbReference>
<dbReference type="AlphaFoldDB" id="A0A023D9V5"/>
<dbReference type="InterPro" id="IPR045465">
    <property type="entry name" value="Trans_reg_dom"/>
</dbReference>
<dbReference type="EMBL" id="BAND01000193">
    <property type="protein sequence ID" value="GAJ30606.1"/>
    <property type="molecule type" value="Genomic_DNA"/>
</dbReference>
<evidence type="ECO:0000313" key="3">
    <source>
        <dbReference type="Proteomes" id="UP000019760"/>
    </source>
</evidence>
<reference evidence="3" key="1">
    <citation type="journal article" date="2014" name="FEMS Microbiol. Lett.">
        <title>Draft Genomic DNA Sequence of the Facultatively Methylotrophic Bacterium Acidomonas methanolica type strain MB58.</title>
        <authorList>
            <person name="Higashiura N."/>
            <person name="Hadano H."/>
            <person name="Hirakawa H."/>
            <person name="Matsutani M."/>
            <person name="Takabe S."/>
            <person name="Matsushita K."/>
            <person name="Azuma Y."/>
        </authorList>
    </citation>
    <scope>NUCLEOTIDE SEQUENCE [LARGE SCALE GENOMIC DNA]</scope>
    <source>
        <strain evidence="3">MB58</strain>
    </source>
</reference>
<dbReference type="OrthoDB" id="8654520at2"/>
<comment type="caution">
    <text evidence="2">The sequence shown here is derived from an EMBL/GenBank/DDBJ whole genome shotgun (WGS) entry which is preliminary data.</text>
</comment>
<dbReference type="RefSeq" id="WP_042061978.1">
    <property type="nucleotide sequence ID" value="NZ_BAND01000193.1"/>
</dbReference>
<protein>
    <recommendedName>
        <fullName evidence="1">Transcriptional regulator-like domain-containing protein</fullName>
    </recommendedName>
</protein>
<dbReference type="Pfam" id="PF20109">
    <property type="entry name" value="Trans_reg_dom"/>
    <property type="match status" value="1"/>
</dbReference>
<accession>A0A023D9V5</accession>
<sequence length="75" mass="8407">MIDGAWDWRDEEAASCLRRAEGVVLAQEFLRSNPVYRTGHVALLHTHFPTAAAREAALASFGWPWGLSFPVRSRP</sequence>
<feature type="domain" description="Transcriptional regulator-like" evidence="1">
    <location>
        <begin position="7"/>
        <end position="70"/>
    </location>
</feature>
<proteinExistence type="predicted"/>